<gene>
    <name evidence="4" type="ORF">AWY79_13350</name>
    <name evidence="5" type="ORF">EDC59_10521</name>
</gene>
<dbReference type="KEGG" id="dej:AWY79_13350"/>
<dbReference type="PANTHER" id="PTHR43022:SF1">
    <property type="entry name" value="PROTEIN SMF"/>
    <property type="match status" value="1"/>
</dbReference>
<sequence length="409" mass="44723">MDLQREYFACLALRHTPRLGTKVWKELFAAYPSAYDAVRDAGRWHARELAAKGVAKACASEVWREKAEAEFREARRQHMEPVTFFDPRYPQSFRELPDPPALFYMRGDQSLLANPGVAVVGARECTRLGLETAGRISAQLSKTGITVISGLALGIDRQAHLGGLKGVGSSIAVLGCGLDVGYPPGNADVRQELYERGLVITEYAPGMEPRPGNFPYRNRLISALSLGVLVAEAAHNSGSLITARLAGEQGRDVFAVPGPIGQPTFTGCHRLIKQGAALVESAADIIEILRFDFARELANVPDPAPEEEENGVDAAEAVVKKKKGVRRKDVPSPSERRAPARFADREGMNLTGDERRVLDLIDAADKVHIDALGREMGWDSSVTSRVLLMLEMRGAVQQLPGMWYIAREN</sequence>
<protein>
    <submittedName>
        <fullName evidence="4 5">DNA processing protein</fullName>
    </submittedName>
</protein>
<accession>A0A126QPY4</accession>
<evidence type="ECO:0000256" key="1">
    <source>
        <dbReference type="ARBA" id="ARBA00006525"/>
    </source>
</evidence>
<evidence type="ECO:0000259" key="2">
    <source>
        <dbReference type="Pfam" id="PF02481"/>
    </source>
</evidence>
<name>A0A126QPY4_9BACT</name>
<dbReference type="OrthoDB" id="9785707at2"/>
<reference evidence="5 7" key="2">
    <citation type="submission" date="2019-03" db="EMBL/GenBank/DDBJ databases">
        <title>Genomic Encyclopedia of Type Strains, Phase IV (KMG-IV): sequencing the most valuable type-strain genomes for metagenomic binning, comparative biology and taxonomic classification.</title>
        <authorList>
            <person name="Goeker M."/>
        </authorList>
    </citation>
    <scope>NUCLEOTIDE SEQUENCE [LARGE SCALE GENOMIC DNA]</scope>
    <source>
        <strain evidence="5 7">DSM 101483</strain>
    </source>
</reference>
<reference evidence="4 6" key="1">
    <citation type="journal article" date="2016" name="Front. Microbiol.">
        <title>Genome Sequence of the Piezophilic, Mesophilic Sulfate-Reducing Bacterium Desulfovibrio indicus J2T.</title>
        <authorList>
            <person name="Cao J."/>
            <person name="Maignien L."/>
            <person name="Shao Z."/>
            <person name="Alain K."/>
            <person name="Jebbar M."/>
        </authorList>
    </citation>
    <scope>NUCLEOTIDE SEQUENCE [LARGE SCALE GENOMIC DNA]</scope>
    <source>
        <strain evidence="4 6">J2</strain>
    </source>
</reference>
<dbReference type="Gene3D" id="3.40.50.450">
    <property type="match status" value="1"/>
</dbReference>
<dbReference type="NCBIfam" id="TIGR00732">
    <property type="entry name" value="dprA"/>
    <property type="match status" value="1"/>
</dbReference>
<dbReference type="SUPFAM" id="SSF102405">
    <property type="entry name" value="MCP/YpsA-like"/>
    <property type="match status" value="1"/>
</dbReference>
<dbReference type="Pfam" id="PF17782">
    <property type="entry name" value="WHD_DprA"/>
    <property type="match status" value="1"/>
</dbReference>
<dbReference type="Gene3D" id="1.10.10.10">
    <property type="entry name" value="Winged helix-like DNA-binding domain superfamily/Winged helix DNA-binding domain"/>
    <property type="match status" value="1"/>
</dbReference>
<keyword evidence="6" id="KW-1185">Reference proteome</keyword>
<evidence type="ECO:0000259" key="3">
    <source>
        <dbReference type="Pfam" id="PF17782"/>
    </source>
</evidence>
<feature type="domain" description="DprA winged helix" evidence="3">
    <location>
        <begin position="348"/>
        <end position="402"/>
    </location>
</feature>
<dbReference type="InterPro" id="IPR003488">
    <property type="entry name" value="DprA"/>
</dbReference>
<proteinExistence type="inferred from homology"/>
<dbReference type="Proteomes" id="UP000055611">
    <property type="component" value="Chromosome"/>
</dbReference>
<dbReference type="InterPro" id="IPR036388">
    <property type="entry name" value="WH-like_DNA-bd_sf"/>
</dbReference>
<dbReference type="InterPro" id="IPR041614">
    <property type="entry name" value="DprA_WH"/>
</dbReference>
<dbReference type="InterPro" id="IPR057666">
    <property type="entry name" value="DrpA_SLOG"/>
</dbReference>
<comment type="similarity">
    <text evidence="1">Belongs to the DprA/Smf family.</text>
</comment>
<dbReference type="AlphaFoldDB" id="A0A126QPY4"/>
<dbReference type="EMBL" id="CP014206">
    <property type="protein sequence ID" value="AMK12022.1"/>
    <property type="molecule type" value="Genomic_DNA"/>
</dbReference>
<dbReference type="PANTHER" id="PTHR43022">
    <property type="entry name" value="PROTEIN SMF"/>
    <property type="match status" value="1"/>
</dbReference>
<evidence type="ECO:0000313" key="4">
    <source>
        <dbReference type="EMBL" id="AMK12022.1"/>
    </source>
</evidence>
<dbReference type="GO" id="GO:0009294">
    <property type="term" value="P:DNA-mediated transformation"/>
    <property type="evidence" value="ECO:0007669"/>
    <property type="project" value="InterPro"/>
</dbReference>
<dbReference type="EMBL" id="SOBK01000005">
    <property type="protein sequence ID" value="TDT88621.1"/>
    <property type="molecule type" value="Genomic_DNA"/>
</dbReference>
<dbReference type="Pfam" id="PF02481">
    <property type="entry name" value="DNA_processg_A"/>
    <property type="match status" value="1"/>
</dbReference>
<feature type="domain" description="Smf/DprA SLOG" evidence="2">
    <location>
        <begin position="82"/>
        <end position="288"/>
    </location>
</feature>
<dbReference type="Proteomes" id="UP000295506">
    <property type="component" value="Unassembled WGS sequence"/>
</dbReference>
<organism evidence="5 7">
    <name type="scientific">Pseudodesulfovibrio indicus</name>
    <dbReference type="NCBI Taxonomy" id="1716143"/>
    <lineage>
        <taxon>Bacteria</taxon>
        <taxon>Pseudomonadati</taxon>
        <taxon>Thermodesulfobacteriota</taxon>
        <taxon>Desulfovibrionia</taxon>
        <taxon>Desulfovibrionales</taxon>
        <taxon>Desulfovibrionaceae</taxon>
    </lineage>
</organism>
<evidence type="ECO:0000313" key="5">
    <source>
        <dbReference type="EMBL" id="TDT88621.1"/>
    </source>
</evidence>
<evidence type="ECO:0000313" key="6">
    <source>
        <dbReference type="Proteomes" id="UP000055611"/>
    </source>
</evidence>
<evidence type="ECO:0000313" key="7">
    <source>
        <dbReference type="Proteomes" id="UP000295506"/>
    </source>
</evidence>
<dbReference type="RefSeq" id="WP_066804864.1">
    <property type="nucleotide sequence ID" value="NZ_CP014206.1"/>
</dbReference>